<evidence type="ECO:0000259" key="2">
    <source>
        <dbReference type="Pfam" id="PF04480"/>
    </source>
</evidence>
<comment type="caution">
    <text evidence="3">The sequence shown here is derived from an EMBL/GenBank/DDBJ whole genome shotgun (WGS) entry which is preliminary data.</text>
</comment>
<feature type="domain" description="DUF559" evidence="2">
    <location>
        <begin position="261"/>
        <end position="310"/>
    </location>
</feature>
<feature type="region of interest" description="Disordered" evidence="1">
    <location>
        <begin position="1"/>
        <end position="24"/>
    </location>
</feature>
<evidence type="ECO:0000313" key="3">
    <source>
        <dbReference type="EMBL" id="TKV58321.1"/>
    </source>
</evidence>
<dbReference type="OrthoDB" id="3173471at2"/>
<proteinExistence type="predicted"/>
<protein>
    <submittedName>
        <fullName evidence="3">DUF559 domain-containing protein</fullName>
    </submittedName>
</protein>
<organism evidence="3 4">
    <name type="scientific">Nakamurella flava</name>
    <dbReference type="NCBI Taxonomy" id="2576308"/>
    <lineage>
        <taxon>Bacteria</taxon>
        <taxon>Bacillati</taxon>
        <taxon>Actinomycetota</taxon>
        <taxon>Actinomycetes</taxon>
        <taxon>Nakamurellales</taxon>
        <taxon>Nakamurellaceae</taxon>
        <taxon>Nakamurella</taxon>
    </lineage>
</organism>
<reference evidence="3 4" key="1">
    <citation type="submission" date="2019-05" db="EMBL/GenBank/DDBJ databases">
        <title>Nakamurella sp. N5BH11, whole genome shotgun sequence.</title>
        <authorList>
            <person name="Tuo L."/>
        </authorList>
    </citation>
    <scope>NUCLEOTIDE SEQUENCE [LARGE SCALE GENOMIC DNA]</scope>
    <source>
        <strain evidence="3 4">N5BH11</strain>
    </source>
</reference>
<name>A0A4U6QE41_9ACTN</name>
<sequence>MDPARTGCDRTGLPQAAGMPRPPAPLPAELPDVIVVGDHLVAAGRLRRRDLWAPLHGVRIAADGPDDWRGLAAEEAFHRRCRVTAAVLPKGVGFGSLTAARLWSVPLPLALTDDELHVVALPGSWPTKRPGIRSRQLKDRNAFLVERDGLPVIDPATLACHLALALPTDDLVAAIDALLHVPVFPQDGRPFLTPDDLRERLSTYRGPGRPAAAWAITRARTGAESRPESLLRLAIVAGGLPEPRLNLAIHDDDGRFLGRGDMVYEQYRLVVEYDGDHHRSDTTTYNDDLERIDRLMAAGWRVLRITAGMFFGQRTAAVERVRSALLAAGWRPSLGR</sequence>
<dbReference type="InterPro" id="IPR011335">
    <property type="entry name" value="Restrct_endonuc-II-like"/>
</dbReference>
<dbReference type="EMBL" id="SZZH01000003">
    <property type="protein sequence ID" value="TKV58321.1"/>
    <property type="molecule type" value="Genomic_DNA"/>
</dbReference>
<dbReference type="AlphaFoldDB" id="A0A4U6QE41"/>
<keyword evidence="4" id="KW-1185">Reference proteome</keyword>
<dbReference type="InterPro" id="IPR007569">
    <property type="entry name" value="DUF559"/>
</dbReference>
<gene>
    <name evidence="3" type="ORF">FDO65_12125</name>
</gene>
<dbReference type="Gene3D" id="3.40.960.10">
    <property type="entry name" value="VSR Endonuclease"/>
    <property type="match status" value="1"/>
</dbReference>
<dbReference type="Pfam" id="PF04480">
    <property type="entry name" value="DUF559"/>
    <property type="match status" value="1"/>
</dbReference>
<dbReference type="Proteomes" id="UP000306985">
    <property type="component" value="Unassembled WGS sequence"/>
</dbReference>
<evidence type="ECO:0000313" key="4">
    <source>
        <dbReference type="Proteomes" id="UP000306985"/>
    </source>
</evidence>
<evidence type="ECO:0000256" key="1">
    <source>
        <dbReference type="SAM" id="MobiDB-lite"/>
    </source>
</evidence>
<dbReference type="SUPFAM" id="SSF52980">
    <property type="entry name" value="Restriction endonuclease-like"/>
    <property type="match status" value="1"/>
</dbReference>
<accession>A0A4U6QE41</accession>